<feature type="transmembrane region" description="Helical" evidence="6">
    <location>
        <begin position="343"/>
        <end position="365"/>
    </location>
</feature>
<dbReference type="GO" id="GO:0022857">
    <property type="term" value="F:transmembrane transporter activity"/>
    <property type="evidence" value="ECO:0007669"/>
    <property type="project" value="InterPro"/>
</dbReference>
<evidence type="ECO:0000259" key="7">
    <source>
        <dbReference type="PROSITE" id="PS50850"/>
    </source>
</evidence>
<dbReference type="InterPro" id="IPR036259">
    <property type="entry name" value="MFS_trans_sf"/>
</dbReference>
<feature type="transmembrane region" description="Helical" evidence="6">
    <location>
        <begin position="304"/>
        <end position="331"/>
    </location>
</feature>
<proteinExistence type="predicted"/>
<feature type="transmembrane region" description="Helical" evidence="6">
    <location>
        <begin position="279"/>
        <end position="298"/>
    </location>
</feature>
<feature type="transmembrane region" description="Helical" evidence="6">
    <location>
        <begin position="99"/>
        <end position="123"/>
    </location>
</feature>
<keyword evidence="3 6" id="KW-0812">Transmembrane</keyword>
<reference evidence="8" key="1">
    <citation type="submission" date="2020-11" db="EMBL/GenBank/DDBJ databases">
        <title>Sequencing the genomes of 1000 actinobacteria strains.</title>
        <authorList>
            <person name="Klenk H.-P."/>
        </authorList>
    </citation>
    <scope>NUCLEOTIDE SEQUENCE</scope>
    <source>
        <strain evidence="8">DSM 45356</strain>
    </source>
</reference>
<sequence>MRAVLRRSDFRLLFTGLAASMVGDMLLMLVLSIWVRELTGSNGAAGATILCMVLPSLFAPLLGWGVDRFRRKPFLIWGNVLSAVTLLPLLAVEGREQTWIVYAVAVAFGLSGVVLGGALSALIKDMLPEDLLAEANGALQTVREGLRLGAPIAGAAIYATAGGALVGVIDAVSFLIAAGAIALLKVRGTPVEPSQLDWWGEMTAGVRHLFGEPALRRTVLGVAGAALAFGLLDAMVFALVDHGLHRSAPFISVLVTVQGVGALIGGLSSAKVIHRIGEVAAIGLGMGLLGVALAGMAAPVRPTVLLPIALVAAVVAGVGLPIAFVAVNTLMQKRTPGELMGRANTAASALISTPQVLALGLGSILAAFADYRIVVGGASVVVLLVAGFMWRARGLTRAVPAVPQEKALV</sequence>
<keyword evidence="2" id="KW-1003">Cell membrane</keyword>
<accession>A0A8J7GHL6</accession>
<evidence type="ECO:0000256" key="4">
    <source>
        <dbReference type="ARBA" id="ARBA00022989"/>
    </source>
</evidence>
<evidence type="ECO:0000256" key="3">
    <source>
        <dbReference type="ARBA" id="ARBA00022692"/>
    </source>
</evidence>
<dbReference type="Gene3D" id="1.20.1250.20">
    <property type="entry name" value="MFS general substrate transporter like domains"/>
    <property type="match status" value="1"/>
</dbReference>
<dbReference type="PANTHER" id="PTHR23513:SF6">
    <property type="entry name" value="MAJOR FACILITATOR SUPERFAMILY ASSOCIATED DOMAIN-CONTAINING PROTEIN"/>
    <property type="match status" value="1"/>
</dbReference>
<evidence type="ECO:0000313" key="9">
    <source>
        <dbReference type="Proteomes" id="UP000622552"/>
    </source>
</evidence>
<keyword evidence="5 6" id="KW-0472">Membrane</keyword>
<keyword evidence="4 6" id="KW-1133">Transmembrane helix</keyword>
<feature type="transmembrane region" description="Helical" evidence="6">
    <location>
        <begin position="219"/>
        <end position="240"/>
    </location>
</feature>
<dbReference type="PRINTS" id="PR01988">
    <property type="entry name" value="EXPORTERBACE"/>
</dbReference>
<dbReference type="AlphaFoldDB" id="A0A8J7GHL6"/>
<gene>
    <name evidence="8" type="ORF">IW245_003194</name>
</gene>
<dbReference type="EMBL" id="JADOUF010000001">
    <property type="protein sequence ID" value="MBG6137000.1"/>
    <property type="molecule type" value="Genomic_DNA"/>
</dbReference>
<dbReference type="InterPro" id="IPR022324">
    <property type="entry name" value="Bacilysin_exporter_BacE_put"/>
</dbReference>
<feature type="domain" description="Major facilitator superfamily (MFS) profile" evidence="7">
    <location>
        <begin position="214"/>
        <end position="409"/>
    </location>
</feature>
<evidence type="ECO:0000256" key="2">
    <source>
        <dbReference type="ARBA" id="ARBA00022475"/>
    </source>
</evidence>
<dbReference type="Proteomes" id="UP000622552">
    <property type="component" value="Unassembled WGS sequence"/>
</dbReference>
<evidence type="ECO:0000256" key="6">
    <source>
        <dbReference type="SAM" id="Phobius"/>
    </source>
</evidence>
<dbReference type="CDD" id="cd06173">
    <property type="entry name" value="MFS_MefA_like"/>
    <property type="match status" value="1"/>
</dbReference>
<keyword evidence="9" id="KW-1185">Reference proteome</keyword>
<dbReference type="PANTHER" id="PTHR23513">
    <property type="entry name" value="INTEGRAL MEMBRANE EFFLUX PROTEIN-RELATED"/>
    <property type="match status" value="1"/>
</dbReference>
<feature type="transmembrane region" description="Helical" evidence="6">
    <location>
        <begin position="12"/>
        <end position="35"/>
    </location>
</feature>
<feature type="transmembrane region" description="Helical" evidence="6">
    <location>
        <begin position="246"/>
        <end position="267"/>
    </location>
</feature>
<comment type="caution">
    <text evidence="8">The sequence shown here is derived from an EMBL/GenBank/DDBJ whole genome shotgun (WGS) entry which is preliminary data.</text>
</comment>
<evidence type="ECO:0000256" key="5">
    <source>
        <dbReference type="ARBA" id="ARBA00023136"/>
    </source>
</evidence>
<name>A0A8J7GHL6_9ACTN</name>
<dbReference type="PROSITE" id="PS50850">
    <property type="entry name" value="MFS"/>
    <property type="match status" value="2"/>
</dbReference>
<evidence type="ECO:0000256" key="1">
    <source>
        <dbReference type="ARBA" id="ARBA00004651"/>
    </source>
</evidence>
<dbReference type="InterPro" id="IPR011701">
    <property type="entry name" value="MFS"/>
</dbReference>
<feature type="transmembrane region" description="Helical" evidence="6">
    <location>
        <begin position="41"/>
        <end position="62"/>
    </location>
</feature>
<evidence type="ECO:0000313" key="8">
    <source>
        <dbReference type="EMBL" id="MBG6137000.1"/>
    </source>
</evidence>
<dbReference type="Pfam" id="PF07690">
    <property type="entry name" value="MFS_1"/>
    <property type="match status" value="1"/>
</dbReference>
<dbReference type="RefSeq" id="WP_197003912.1">
    <property type="nucleotide sequence ID" value="NZ_BONS01000022.1"/>
</dbReference>
<dbReference type="GO" id="GO:0005886">
    <property type="term" value="C:plasma membrane"/>
    <property type="evidence" value="ECO:0007669"/>
    <property type="project" value="UniProtKB-SubCell"/>
</dbReference>
<organism evidence="8 9">
    <name type="scientific">Longispora fulva</name>
    <dbReference type="NCBI Taxonomy" id="619741"/>
    <lineage>
        <taxon>Bacteria</taxon>
        <taxon>Bacillati</taxon>
        <taxon>Actinomycetota</taxon>
        <taxon>Actinomycetes</taxon>
        <taxon>Micromonosporales</taxon>
        <taxon>Micromonosporaceae</taxon>
        <taxon>Longispora</taxon>
    </lineage>
</organism>
<feature type="transmembrane region" description="Helical" evidence="6">
    <location>
        <begin position="371"/>
        <end position="390"/>
    </location>
</feature>
<feature type="domain" description="Major facilitator superfamily (MFS) profile" evidence="7">
    <location>
        <begin position="1"/>
        <end position="189"/>
    </location>
</feature>
<dbReference type="SUPFAM" id="SSF103473">
    <property type="entry name" value="MFS general substrate transporter"/>
    <property type="match status" value="1"/>
</dbReference>
<protein>
    <submittedName>
        <fullName evidence="8">MFS family permease</fullName>
    </submittedName>
</protein>
<comment type="subcellular location">
    <subcellularLocation>
        <location evidence="1">Cell membrane</location>
        <topology evidence="1">Multi-pass membrane protein</topology>
    </subcellularLocation>
</comment>
<dbReference type="InterPro" id="IPR020846">
    <property type="entry name" value="MFS_dom"/>
</dbReference>